<organism evidence="3">
    <name type="scientific">plant metagenome</name>
    <dbReference type="NCBI Taxonomy" id="1297885"/>
    <lineage>
        <taxon>unclassified sequences</taxon>
        <taxon>metagenomes</taxon>
        <taxon>organismal metagenomes</taxon>
    </lineage>
</organism>
<feature type="transmembrane region" description="Helical" evidence="1">
    <location>
        <begin position="253"/>
        <end position="273"/>
    </location>
</feature>
<accession>A0A484SDS0</accession>
<dbReference type="PANTHER" id="PTHR30373:SF2">
    <property type="entry name" value="UPF0603 PROTEIN YGCG"/>
    <property type="match status" value="1"/>
</dbReference>
<keyword evidence="1" id="KW-0812">Transmembrane</keyword>
<dbReference type="Gene3D" id="3.10.310.50">
    <property type="match status" value="2"/>
</dbReference>
<dbReference type="PANTHER" id="PTHR30373">
    <property type="entry name" value="UPF0603 PROTEIN YGCG"/>
    <property type="match status" value="1"/>
</dbReference>
<reference evidence="3" key="1">
    <citation type="submission" date="2019-03" db="EMBL/GenBank/DDBJ databases">
        <authorList>
            <person name="Danneels B."/>
        </authorList>
    </citation>
    <scope>NUCLEOTIDE SEQUENCE</scope>
</reference>
<dbReference type="EMBL" id="CAADID010000007">
    <property type="protein sequence ID" value="VFR59409.1"/>
    <property type="molecule type" value="Genomic_DNA"/>
</dbReference>
<keyword evidence="1" id="KW-1133">Transmembrane helix</keyword>
<evidence type="ECO:0000313" key="3">
    <source>
        <dbReference type="EMBL" id="VFR59409.1"/>
    </source>
</evidence>
<proteinExistence type="predicted"/>
<protein>
    <submittedName>
        <fullName evidence="3">Beta-propeller domains of methanol dehydrogenase type</fullName>
    </submittedName>
</protein>
<gene>
    <name evidence="3" type="ORF">ANT3_2169</name>
</gene>
<evidence type="ECO:0000259" key="2">
    <source>
        <dbReference type="Pfam" id="PF04536"/>
    </source>
</evidence>
<keyword evidence="1" id="KW-0472">Membrane</keyword>
<evidence type="ECO:0000256" key="1">
    <source>
        <dbReference type="SAM" id="Phobius"/>
    </source>
</evidence>
<feature type="domain" description="TPM" evidence="2">
    <location>
        <begin position="67"/>
        <end position="189"/>
    </location>
</feature>
<sequence length="454" mass="47423">MMAVLAAAGPRALRIWRAWLAVLILVAASLGLGSPAVGAPADAGSPSPAVVAPSASRVEVPALRQRVTDQTSTLPASARDALDRKLAALERDKGAQLAVLIIDSTGDDTIEQYATRAFDAWRLGRGNVDDGILLLVAKSDRALRIEVGYGLEGAVPDVLAARIIREQITPRFQQGDYAGGIQAGVDALDSLVRGEPLPPPVARSAGFTGVLGSLLGHLPFEVLAILGLFILALPPWVAACAGAALGYALMGSWILGLLGAGIGFLASLAFADARKREASSSRISRGGWSGSSGGSGRSGGGWTALAGHWIRWGQLGRVALARLADAIRASEVGHTGELLVVLETALPSRHIDSHERALEVFGRWRVWDTPGRSGVLLYVALGDHRIELIADRGVPVADAHWQTLCDALQSALRAGRYLPGLLAAIAHIEDTLRAALPGEAPGTPNRLSDSPLLI</sequence>
<feature type="domain" description="TPM" evidence="2">
    <location>
        <begin position="321"/>
        <end position="430"/>
    </location>
</feature>
<dbReference type="InterPro" id="IPR007621">
    <property type="entry name" value="TPM_dom"/>
</dbReference>
<dbReference type="Pfam" id="PF04536">
    <property type="entry name" value="TPM_phosphatase"/>
    <property type="match status" value="2"/>
</dbReference>
<dbReference type="AlphaFoldDB" id="A0A484SDS0"/>
<name>A0A484SDS0_9ZZZZ</name>